<dbReference type="HOGENOM" id="CLU_039811_1_0_9"/>
<dbReference type="Gene3D" id="2.170.120.40">
    <property type="entry name" value="YbbR-like domain"/>
    <property type="match status" value="2"/>
</dbReference>
<organism evidence="1 2">
    <name type="scientific">Desulfosporosinus acidiphilus (strain DSM 22704 / JCM 16185 / SJ4)</name>
    <dbReference type="NCBI Taxonomy" id="646529"/>
    <lineage>
        <taxon>Bacteria</taxon>
        <taxon>Bacillati</taxon>
        <taxon>Bacillota</taxon>
        <taxon>Clostridia</taxon>
        <taxon>Eubacteriales</taxon>
        <taxon>Desulfitobacteriaceae</taxon>
        <taxon>Desulfosporosinus</taxon>
    </lineage>
</organism>
<proteinExistence type="predicted"/>
<evidence type="ECO:0000313" key="2">
    <source>
        <dbReference type="Proteomes" id="UP000002892"/>
    </source>
</evidence>
<dbReference type="Pfam" id="PF07949">
    <property type="entry name" value="YbbR"/>
    <property type="match status" value="2"/>
</dbReference>
<sequence>MMGILRRNLGVKLLSFLVAILFWLFVIYQGSSDKIIPEQTLNVPLVVTNLPQNMIVMSTLPLVSVRFQGINPSANIKDIYAQVDLTGGTAGDHDYNVKVNYPSGTNVVDWQPTSIKLTLDTVQEKIVPVQVAMSGNPADGFQVGTPMVKPSAVNVRGPSKFVSTLDKVIAEVNIAGANNTVEVSPPISFRDKAGKPILGPNPSVDILTAYPSSVDVVVPVTAKGLSTKMVTLNVKTTGTVAQGKVLKSVLPSPISVQVTGSAQALKGFDSLTVGPVDLSGLTEDKTFPIPLDKISLPSGVSFLDGTTISVIAQIGAGPIQKTITGVPVEIRNVDKSLQVDQTTSPLDVVIEGLPDVVNNVTTDQIQLWVDASGQAVGSYPNTPVLWQLPPGVTMPTTPQITYSLKAKASTSKGE</sequence>
<dbReference type="AlphaFoldDB" id="I4D1M3"/>
<dbReference type="PANTHER" id="PTHR37804:SF1">
    <property type="entry name" value="CDAA REGULATORY PROTEIN CDAR"/>
    <property type="match status" value="1"/>
</dbReference>
<dbReference type="Gene3D" id="2.170.120.30">
    <property type="match status" value="2"/>
</dbReference>
<gene>
    <name evidence="1" type="ordered locus">Desaci_0635</name>
</gene>
<protein>
    <recommendedName>
        <fullName evidence="3">YbbR-like protein</fullName>
    </recommendedName>
</protein>
<dbReference type="InterPro" id="IPR012505">
    <property type="entry name" value="YbbR"/>
</dbReference>
<dbReference type="InterPro" id="IPR053154">
    <property type="entry name" value="c-di-AMP_regulator"/>
</dbReference>
<dbReference type="Proteomes" id="UP000002892">
    <property type="component" value="Chromosome"/>
</dbReference>
<dbReference type="RefSeq" id="WP_014825709.1">
    <property type="nucleotide sequence ID" value="NC_018068.1"/>
</dbReference>
<dbReference type="KEGG" id="dai:Desaci_0635"/>
<name>I4D1M3_DESAJ</name>
<evidence type="ECO:0000313" key="1">
    <source>
        <dbReference type="EMBL" id="AFM39697.1"/>
    </source>
</evidence>
<reference evidence="1 2" key="1">
    <citation type="journal article" date="2012" name="J. Bacteriol.">
        <title>Complete genome sequences of Desulfosporosinus orientis DSM765T, Desulfosporosinus youngiae DSM17734T, Desulfosporosinus meridiei DSM13257T, and Desulfosporosinus acidiphilus DSM22704T.</title>
        <authorList>
            <person name="Pester M."/>
            <person name="Brambilla E."/>
            <person name="Alazard D."/>
            <person name="Rattei T."/>
            <person name="Weinmaier T."/>
            <person name="Han J."/>
            <person name="Lucas S."/>
            <person name="Lapidus A."/>
            <person name="Cheng J.F."/>
            <person name="Goodwin L."/>
            <person name="Pitluck S."/>
            <person name="Peters L."/>
            <person name="Ovchinnikova G."/>
            <person name="Teshima H."/>
            <person name="Detter J.C."/>
            <person name="Han C.S."/>
            <person name="Tapia R."/>
            <person name="Land M.L."/>
            <person name="Hauser L."/>
            <person name="Kyrpides N.C."/>
            <person name="Ivanova N.N."/>
            <person name="Pagani I."/>
            <person name="Huntmann M."/>
            <person name="Wei C.L."/>
            <person name="Davenport K.W."/>
            <person name="Daligault H."/>
            <person name="Chain P.S."/>
            <person name="Chen A."/>
            <person name="Mavromatis K."/>
            <person name="Markowitz V."/>
            <person name="Szeto E."/>
            <person name="Mikhailova N."/>
            <person name="Pati A."/>
            <person name="Wagner M."/>
            <person name="Woyke T."/>
            <person name="Ollivier B."/>
            <person name="Klenk H.P."/>
            <person name="Spring S."/>
            <person name="Loy A."/>
        </authorList>
    </citation>
    <scope>NUCLEOTIDE SEQUENCE [LARGE SCALE GENOMIC DNA]</scope>
    <source>
        <strain evidence="2">DSM 22704 / JCM 16185 / SJ4</strain>
    </source>
</reference>
<dbReference type="EMBL" id="CP003639">
    <property type="protein sequence ID" value="AFM39697.1"/>
    <property type="molecule type" value="Genomic_DNA"/>
</dbReference>
<dbReference type="STRING" id="646529.Desaci_0635"/>
<dbReference type="eggNOG" id="COG4856">
    <property type="taxonomic scope" value="Bacteria"/>
</dbReference>
<accession>I4D1M3</accession>
<dbReference type="PANTHER" id="PTHR37804">
    <property type="entry name" value="CDAA REGULATORY PROTEIN CDAR"/>
    <property type="match status" value="1"/>
</dbReference>
<dbReference type="CDD" id="cd20206">
    <property type="entry name" value="YbbR"/>
    <property type="match status" value="1"/>
</dbReference>
<keyword evidence="2" id="KW-1185">Reference proteome</keyword>
<evidence type="ECO:0008006" key="3">
    <source>
        <dbReference type="Google" id="ProtNLM"/>
    </source>
</evidence>
<dbReference type="OrthoDB" id="2111604at2"/>